<name>A0A917BUY2_9PROT</name>
<comment type="caution">
    <text evidence="6">The sequence shown here is derived from an EMBL/GenBank/DDBJ whole genome shotgun (WGS) entry which is preliminary data.</text>
</comment>
<evidence type="ECO:0000256" key="4">
    <source>
        <dbReference type="ARBA" id="ARBA00023239"/>
    </source>
</evidence>
<evidence type="ECO:0000256" key="1">
    <source>
        <dbReference type="ARBA" id="ARBA00004418"/>
    </source>
</evidence>
<dbReference type="InterPro" id="IPR012480">
    <property type="entry name" value="Hepar_II_III_C"/>
</dbReference>
<dbReference type="AlphaFoldDB" id="A0A917BUY2"/>
<feature type="domain" description="Heparinase II/III-like C-terminal" evidence="5">
    <location>
        <begin position="310"/>
        <end position="543"/>
    </location>
</feature>
<gene>
    <name evidence="6" type="ORF">GCM10011332_11490</name>
</gene>
<dbReference type="Gene3D" id="2.70.98.70">
    <property type="match status" value="1"/>
</dbReference>
<keyword evidence="7" id="KW-1185">Reference proteome</keyword>
<keyword evidence="3" id="KW-0574">Periplasm</keyword>
<dbReference type="Proteomes" id="UP000632498">
    <property type="component" value="Unassembled WGS sequence"/>
</dbReference>
<dbReference type="PANTHER" id="PTHR39210">
    <property type="entry name" value="HEPARIN-SULFATE LYASE"/>
    <property type="match status" value="1"/>
</dbReference>
<evidence type="ECO:0000259" key="5">
    <source>
        <dbReference type="Pfam" id="PF07940"/>
    </source>
</evidence>
<dbReference type="EMBL" id="BMHV01000006">
    <property type="protein sequence ID" value="GGF59564.1"/>
    <property type="molecule type" value="Genomic_DNA"/>
</dbReference>
<dbReference type="Gene3D" id="1.50.10.100">
    <property type="entry name" value="Chondroitin AC/alginate lyase"/>
    <property type="match status" value="1"/>
</dbReference>
<organism evidence="6 7">
    <name type="scientific">Terasakiella brassicae</name>
    <dbReference type="NCBI Taxonomy" id="1634917"/>
    <lineage>
        <taxon>Bacteria</taxon>
        <taxon>Pseudomonadati</taxon>
        <taxon>Pseudomonadota</taxon>
        <taxon>Alphaproteobacteria</taxon>
        <taxon>Rhodospirillales</taxon>
        <taxon>Terasakiellaceae</taxon>
        <taxon>Terasakiella</taxon>
    </lineage>
</organism>
<keyword evidence="4" id="KW-0456">Lyase</keyword>
<dbReference type="RefSeq" id="WP_188662690.1">
    <property type="nucleotide sequence ID" value="NZ_BMHV01000006.1"/>
</dbReference>
<evidence type="ECO:0000313" key="6">
    <source>
        <dbReference type="EMBL" id="GGF59564.1"/>
    </source>
</evidence>
<keyword evidence="2" id="KW-0732">Signal</keyword>
<dbReference type="InterPro" id="IPR008929">
    <property type="entry name" value="Chondroitin_lyas"/>
</dbReference>
<evidence type="ECO:0000313" key="7">
    <source>
        <dbReference type="Proteomes" id="UP000632498"/>
    </source>
</evidence>
<evidence type="ECO:0000256" key="3">
    <source>
        <dbReference type="ARBA" id="ARBA00022764"/>
    </source>
</evidence>
<dbReference type="GO" id="GO:0016829">
    <property type="term" value="F:lyase activity"/>
    <property type="evidence" value="ECO:0007669"/>
    <property type="project" value="UniProtKB-KW"/>
</dbReference>
<dbReference type="GO" id="GO:0042597">
    <property type="term" value="C:periplasmic space"/>
    <property type="evidence" value="ECO:0007669"/>
    <property type="project" value="UniProtKB-SubCell"/>
</dbReference>
<comment type="subcellular location">
    <subcellularLocation>
        <location evidence="1">Periplasm</location>
    </subcellularLocation>
</comment>
<reference evidence="6" key="1">
    <citation type="journal article" date="2014" name="Int. J. Syst. Evol. Microbiol.">
        <title>Complete genome sequence of Corynebacterium casei LMG S-19264T (=DSM 44701T), isolated from a smear-ripened cheese.</title>
        <authorList>
            <consortium name="US DOE Joint Genome Institute (JGI-PGF)"/>
            <person name="Walter F."/>
            <person name="Albersmeier A."/>
            <person name="Kalinowski J."/>
            <person name="Ruckert C."/>
        </authorList>
    </citation>
    <scope>NUCLEOTIDE SEQUENCE</scope>
    <source>
        <strain evidence="6">CGMCC 1.15254</strain>
    </source>
</reference>
<evidence type="ECO:0000256" key="2">
    <source>
        <dbReference type="ARBA" id="ARBA00022729"/>
    </source>
</evidence>
<dbReference type="Pfam" id="PF07940">
    <property type="entry name" value="Hepar_II_III_C"/>
    <property type="match status" value="1"/>
</dbReference>
<dbReference type="PANTHER" id="PTHR39210:SF1">
    <property type="entry name" value="HEPARIN-SULFATE LYASE"/>
    <property type="match status" value="1"/>
</dbReference>
<reference evidence="6" key="2">
    <citation type="submission" date="2020-09" db="EMBL/GenBank/DDBJ databases">
        <authorList>
            <person name="Sun Q."/>
            <person name="Zhou Y."/>
        </authorList>
    </citation>
    <scope>NUCLEOTIDE SEQUENCE</scope>
    <source>
        <strain evidence="6">CGMCC 1.15254</strain>
    </source>
</reference>
<sequence length="548" mass="61607">MSLKHKENIHEQPLWQKGLNKVRALLYRSPLYLVTLRKNPQLDVIALPDNLKVSHPENVALLKDGKFPFAGRTYKSGDHPWTTAQDDLAWQSWVHGFSWLNDLAQSDDADAIMTARQYIQSWLDLHGVWSPLAWRADVMGERLINWMANLDKICARADDDFVRDFKSSLSLQASHLSRARFHDLTGYTLLRALRGQLYICLFIKGFEKKTPRVLERMTQELDRQILADGGHISRSAETLYDVLQMTLELMDIFNELHKECPTSFRLNIDRMAPMIRTLRHTDGGFGLFHGSQEGQRDAIDQLLDRTGNIGQPLSDARHSGYQRIEAGRTVLLMDVAGPPDIERHPFGHAAPLSLEVSSDNERLLVNCGCAVGGDPSWHDALSATAAHNCLTVDDKNCFSVLHGGGIKPYQVDISAQRFEDNGQVLIEARHNAYQASFGLIHQRSVYMNKTGTDLRVEDKLIGMGGSTYAISLHLHPDVHASLVQDGQAVLLKTHSGAGWHLRVQGGKLDIRESIYVARPGYVRHTDQIVMQGPLRGEGVCVKWRLSKL</sequence>
<accession>A0A917BUY2</accession>
<protein>
    <submittedName>
        <fullName evidence="6">Heparinase</fullName>
    </submittedName>
</protein>
<proteinExistence type="predicted"/>